<evidence type="ECO:0000256" key="3">
    <source>
        <dbReference type="ARBA" id="ARBA00019610"/>
    </source>
</evidence>
<dbReference type="VEuPathDB" id="FungiDB:MYCFIDRAFT_192897"/>
<dbReference type="InterPro" id="IPR019313">
    <property type="entry name" value="Mediator_Med17"/>
</dbReference>
<evidence type="ECO:0000256" key="5">
    <source>
        <dbReference type="ARBA" id="ARBA00023163"/>
    </source>
</evidence>
<dbReference type="PANTHER" id="PTHR13114">
    <property type="entry name" value="MEDIATOR OF RNA POLYMERASE II TRANSCRIPTION SUBUNIT 17"/>
    <property type="match status" value="1"/>
</dbReference>
<feature type="region of interest" description="Disordered" evidence="9">
    <location>
        <begin position="1"/>
        <end position="21"/>
    </location>
</feature>
<proteinExistence type="inferred from homology"/>
<dbReference type="HOGENOM" id="CLU_490115_0_0_1"/>
<keyword evidence="8" id="KW-0010">Activator</keyword>
<comment type="subcellular location">
    <subcellularLocation>
        <location evidence="1 8">Nucleus</location>
    </subcellularLocation>
</comment>
<evidence type="ECO:0000256" key="4">
    <source>
        <dbReference type="ARBA" id="ARBA00023015"/>
    </source>
</evidence>
<dbReference type="Proteomes" id="UP000016932">
    <property type="component" value="Unassembled WGS sequence"/>
</dbReference>
<dbReference type="RefSeq" id="XP_007921709.1">
    <property type="nucleotide sequence ID" value="XM_007923518.1"/>
</dbReference>
<dbReference type="GO" id="GO:0070847">
    <property type="term" value="C:core mediator complex"/>
    <property type="evidence" value="ECO:0007669"/>
    <property type="project" value="TreeGrafter"/>
</dbReference>
<dbReference type="eggNOG" id="ENOG502QS9H">
    <property type="taxonomic scope" value="Eukaryota"/>
</dbReference>
<gene>
    <name evidence="8" type="primary">MED17</name>
    <name evidence="10" type="ORF">MYCFIDRAFT_192897</name>
</gene>
<keyword evidence="11" id="KW-1185">Reference proteome</keyword>
<evidence type="ECO:0000256" key="6">
    <source>
        <dbReference type="ARBA" id="ARBA00023242"/>
    </source>
</evidence>
<dbReference type="GO" id="GO:0016592">
    <property type="term" value="C:mediator complex"/>
    <property type="evidence" value="ECO:0007669"/>
    <property type="project" value="InterPro"/>
</dbReference>
<organism evidence="10 11">
    <name type="scientific">Pseudocercospora fijiensis (strain CIRAD86)</name>
    <name type="common">Black leaf streak disease fungus</name>
    <name type="synonym">Mycosphaerella fijiensis</name>
    <dbReference type="NCBI Taxonomy" id="383855"/>
    <lineage>
        <taxon>Eukaryota</taxon>
        <taxon>Fungi</taxon>
        <taxon>Dikarya</taxon>
        <taxon>Ascomycota</taxon>
        <taxon>Pezizomycotina</taxon>
        <taxon>Dothideomycetes</taxon>
        <taxon>Dothideomycetidae</taxon>
        <taxon>Mycosphaerellales</taxon>
        <taxon>Mycosphaerellaceae</taxon>
        <taxon>Pseudocercospora</taxon>
    </lineage>
</organism>
<comment type="similarity">
    <text evidence="2 8">Belongs to the Mediator complex subunit 17 family.</text>
</comment>
<dbReference type="AlphaFoldDB" id="N1QC23"/>
<accession>N1QC23</accession>
<dbReference type="PANTHER" id="PTHR13114:SF7">
    <property type="entry name" value="MEDIATOR OF RNA POLYMERASE II TRANSCRIPTION SUBUNIT 17"/>
    <property type="match status" value="1"/>
</dbReference>
<sequence length="556" mass="61217">MASTGVLSIKPWATTNGTQTPPLKDVLAQLHNERGHFRNVTEASLQEELAADGGIELSDSSDDDEDQDLVKEKKQPTTRQELYTLKTDIWTLASDAHQQILLSLDMMSLLESKYAPAQAKTTMSPALSAATPTGTLAADVWHRMPQDKTREAQDDALASKARMKYLQQSADDLLTASKRLEDNVRKETMFWDQILDVTNKGWSVSRIPTGQRAQQRLLGVHFGFAGCRPEFTRGIAALMTDSEGNIKLERGVGTKPKAIRAILKKDGEVIGQSTLPKLPDTDESTLESRIRHARDSVFDEELYHEMLREARTLRSYDVKMSSGIKIPLHDHTLDVELTPLDDLTSHESLPHSNASEAAVLALRLLLSQAHRRALEKKALVPPPMAEKSSRFHDAAVHMVLAFLPRRTRVYATGIGSGLWWSILKSGTSLAISARCISRLIRDLHQKGIGLKHTATGTHPFGADSVNAVAALVLGMPGVDTNAVPLPKLLACLDEASKTQPDRLPPYTAQQCTIAVDDFAEWQTAAKHAILRGRIFRREPNSSIAAPHTSEQSPQLC</sequence>
<dbReference type="Gene3D" id="6.10.250.2620">
    <property type="match status" value="1"/>
</dbReference>
<name>N1QC23_PSEFD</name>
<feature type="region of interest" description="Disordered" evidence="9">
    <location>
        <begin position="55"/>
        <end position="76"/>
    </location>
</feature>
<evidence type="ECO:0000256" key="1">
    <source>
        <dbReference type="ARBA" id="ARBA00004123"/>
    </source>
</evidence>
<keyword evidence="6 8" id="KW-0539">Nucleus</keyword>
<comment type="function">
    <text evidence="8">Component of the Mediator complex, a coactivator involved in the regulated transcription of nearly all RNA polymerase II-dependent genes. Mediator functions as a bridge to convey information from gene-specific regulatory proteins to the basal RNA polymerase II transcription machinery. Mediator is recruited to promoters by direct interactions with regulatory proteins and serves as a scaffold for the assembly of a functional preinitiation complex with RNA polymerase II and the general transcription factors.</text>
</comment>
<dbReference type="Pfam" id="PF10156">
    <property type="entry name" value="Med17"/>
    <property type="match status" value="1"/>
</dbReference>
<dbReference type="GO" id="GO:0006357">
    <property type="term" value="P:regulation of transcription by RNA polymerase II"/>
    <property type="evidence" value="ECO:0007669"/>
    <property type="project" value="InterPro"/>
</dbReference>
<evidence type="ECO:0000256" key="7">
    <source>
        <dbReference type="ARBA" id="ARBA00032014"/>
    </source>
</evidence>
<evidence type="ECO:0000313" key="11">
    <source>
        <dbReference type="Proteomes" id="UP000016932"/>
    </source>
</evidence>
<evidence type="ECO:0000256" key="9">
    <source>
        <dbReference type="SAM" id="MobiDB-lite"/>
    </source>
</evidence>
<dbReference type="KEGG" id="pfj:MYCFIDRAFT_192897"/>
<dbReference type="OrthoDB" id="5319830at2759"/>
<dbReference type="GO" id="GO:0003712">
    <property type="term" value="F:transcription coregulator activity"/>
    <property type="evidence" value="ECO:0007669"/>
    <property type="project" value="InterPro"/>
</dbReference>
<keyword evidence="5 8" id="KW-0804">Transcription</keyword>
<evidence type="ECO:0000313" key="10">
    <source>
        <dbReference type="EMBL" id="EME88828.1"/>
    </source>
</evidence>
<dbReference type="GeneID" id="19335303"/>
<evidence type="ECO:0000256" key="8">
    <source>
        <dbReference type="RuleBase" id="RU364140"/>
    </source>
</evidence>
<dbReference type="EMBL" id="KB446555">
    <property type="protein sequence ID" value="EME88828.1"/>
    <property type="molecule type" value="Genomic_DNA"/>
</dbReference>
<reference evidence="10 11" key="1">
    <citation type="journal article" date="2012" name="PLoS Pathog.">
        <title>Diverse lifestyles and strategies of plant pathogenesis encoded in the genomes of eighteen Dothideomycetes fungi.</title>
        <authorList>
            <person name="Ohm R.A."/>
            <person name="Feau N."/>
            <person name="Henrissat B."/>
            <person name="Schoch C.L."/>
            <person name="Horwitz B.A."/>
            <person name="Barry K.W."/>
            <person name="Condon B.J."/>
            <person name="Copeland A.C."/>
            <person name="Dhillon B."/>
            <person name="Glaser F."/>
            <person name="Hesse C.N."/>
            <person name="Kosti I."/>
            <person name="LaButti K."/>
            <person name="Lindquist E.A."/>
            <person name="Lucas S."/>
            <person name="Salamov A.A."/>
            <person name="Bradshaw R.E."/>
            <person name="Ciuffetti L."/>
            <person name="Hamelin R.C."/>
            <person name="Kema G.H.J."/>
            <person name="Lawrence C."/>
            <person name="Scott J.A."/>
            <person name="Spatafora J.W."/>
            <person name="Turgeon B.G."/>
            <person name="de Wit P.J.G.M."/>
            <person name="Zhong S."/>
            <person name="Goodwin S.B."/>
            <person name="Grigoriev I.V."/>
        </authorList>
    </citation>
    <scope>NUCLEOTIDE SEQUENCE [LARGE SCALE GENOMIC DNA]</scope>
    <source>
        <strain evidence="10 11">CIRAD86</strain>
    </source>
</reference>
<protein>
    <recommendedName>
        <fullName evidence="3 8">Mediator of RNA polymerase II transcription subunit 17</fullName>
    </recommendedName>
    <alternativeName>
        <fullName evidence="7 8">Mediator complex subunit 17</fullName>
    </alternativeName>
</protein>
<evidence type="ECO:0000256" key="2">
    <source>
        <dbReference type="ARBA" id="ARBA00005635"/>
    </source>
</evidence>
<keyword evidence="4 8" id="KW-0805">Transcription regulation</keyword>
<comment type="subunit">
    <text evidence="8">Component of the Mediator complex.</text>
</comment>
<dbReference type="STRING" id="383855.N1QC23"/>